<name>A0A4Q7MJ99_9MICO</name>
<proteinExistence type="predicted"/>
<evidence type="ECO:0000259" key="1">
    <source>
        <dbReference type="Pfam" id="PF02627"/>
    </source>
</evidence>
<feature type="domain" description="Carboxymuconolactone decarboxylase-like" evidence="1">
    <location>
        <begin position="11"/>
        <end position="87"/>
    </location>
</feature>
<dbReference type="GO" id="GO:0051920">
    <property type="term" value="F:peroxiredoxin activity"/>
    <property type="evidence" value="ECO:0007669"/>
    <property type="project" value="InterPro"/>
</dbReference>
<dbReference type="EMBL" id="SGWY01000002">
    <property type="protein sequence ID" value="RZS66619.1"/>
    <property type="molecule type" value="Genomic_DNA"/>
</dbReference>
<dbReference type="SUPFAM" id="SSF69118">
    <property type="entry name" value="AhpD-like"/>
    <property type="match status" value="1"/>
</dbReference>
<sequence>MSDALNDDTPVLDLLARMTADSLQASGLDAETLILVRIAALVAVDAPPVSYALNLEVGAEAGIDADAIRDVLTAIAPIVGTARIAAATGNIVKALAAEIELEDLEIALLEEDDDE</sequence>
<dbReference type="Gene3D" id="1.20.1290.10">
    <property type="entry name" value="AhpD-like"/>
    <property type="match status" value="1"/>
</dbReference>
<dbReference type="AlphaFoldDB" id="A0A4Q7MJ99"/>
<accession>A0A4Q7MJ99</accession>
<keyword evidence="3" id="KW-1185">Reference proteome</keyword>
<organism evidence="2 3">
    <name type="scientific">Agromyces ramosus</name>
    <dbReference type="NCBI Taxonomy" id="33879"/>
    <lineage>
        <taxon>Bacteria</taxon>
        <taxon>Bacillati</taxon>
        <taxon>Actinomycetota</taxon>
        <taxon>Actinomycetes</taxon>
        <taxon>Micrococcales</taxon>
        <taxon>Microbacteriaceae</taxon>
        <taxon>Agromyces</taxon>
    </lineage>
</organism>
<comment type="caution">
    <text evidence="2">The sequence shown here is derived from an EMBL/GenBank/DDBJ whole genome shotgun (WGS) entry which is preliminary data.</text>
</comment>
<dbReference type="OrthoDB" id="5118386at2"/>
<dbReference type="RefSeq" id="WP_130353187.1">
    <property type="nucleotide sequence ID" value="NZ_SGWY01000002.1"/>
</dbReference>
<reference evidence="2 3" key="1">
    <citation type="submission" date="2019-02" db="EMBL/GenBank/DDBJ databases">
        <title>Genomic Encyclopedia of Type Strains, Phase IV (KMG-IV): sequencing the most valuable type-strain genomes for metagenomic binning, comparative biology and taxonomic classification.</title>
        <authorList>
            <person name="Goeker M."/>
        </authorList>
    </citation>
    <scope>NUCLEOTIDE SEQUENCE [LARGE SCALE GENOMIC DNA]</scope>
    <source>
        <strain evidence="2 3">DSM 43045</strain>
    </source>
</reference>
<gene>
    <name evidence="2" type="ORF">EV187_2356</name>
</gene>
<protein>
    <submittedName>
        <fullName evidence="2">Carboxymuconolactone decarboxylase family protein</fullName>
    </submittedName>
</protein>
<evidence type="ECO:0000313" key="3">
    <source>
        <dbReference type="Proteomes" id="UP000293289"/>
    </source>
</evidence>
<dbReference type="InterPro" id="IPR003779">
    <property type="entry name" value="CMD-like"/>
</dbReference>
<dbReference type="InterPro" id="IPR029032">
    <property type="entry name" value="AhpD-like"/>
</dbReference>
<dbReference type="Pfam" id="PF02627">
    <property type="entry name" value="CMD"/>
    <property type="match status" value="1"/>
</dbReference>
<dbReference type="Proteomes" id="UP000293289">
    <property type="component" value="Unassembled WGS sequence"/>
</dbReference>
<evidence type="ECO:0000313" key="2">
    <source>
        <dbReference type="EMBL" id="RZS66619.1"/>
    </source>
</evidence>